<gene>
    <name evidence="2" type="ORF">SAMN04487928_1107</name>
</gene>
<name>A0A1I5TT99_9FIRM</name>
<dbReference type="EMBL" id="FOXO01000010">
    <property type="protein sequence ID" value="SFP86208.1"/>
    <property type="molecule type" value="Genomic_DNA"/>
</dbReference>
<dbReference type="AlphaFoldDB" id="A0A1I5TT99"/>
<feature type="region of interest" description="Disordered" evidence="1">
    <location>
        <begin position="76"/>
        <end position="153"/>
    </location>
</feature>
<evidence type="ECO:0000313" key="3">
    <source>
        <dbReference type="Proteomes" id="UP000182624"/>
    </source>
</evidence>
<dbReference type="Proteomes" id="UP000182624">
    <property type="component" value="Unassembled WGS sequence"/>
</dbReference>
<sequence>MAILKNKTQGNYTVVSQNIMRDRNLSLTERGMLLTLLSLPDNWNLTIKGLCQILPDGKDRVSKTLNSLIEKGYITREQNRDGGGKFDSTNLEVHESPSASPSPSPDDPGRKIIKEFPIKPESSPCPENPDAVNRDTGKPHAENPPQYINNKSNNYKSITQEVCKADTLTDAEYDDLVSEFGKANVDYQIQRIRDRGYKGCLNYETIRSWCKERLDRPSAFQSSPPRKNAFCNFQQNEYDFEELEKKLLCN</sequence>
<dbReference type="Gene3D" id="1.10.10.10">
    <property type="entry name" value="Winged helix-like DNA-binding domain superfamily/Winged helix DNA-binding domain"/>
    <property type="match status" value="1"/>
</dbReference>
<feature type="compositionally biased region" description="Basic and acidic residues" evidence="1">
    <location>
        <begin position="107"/>
        <end position="118"/>
    </location>
</feature>
<dbReference type="InterPro" id="IPR036390">
    <property type="entry name" value="WH_DNA-bd_sf"/>
</dbReference>
<dbReference type="SUPFAM" id="SSF46785">
    <property type="entry name" value="Winged helix' DNA-binding domain"/>
    <property type="match status" value="1"/>
</dbReference>
<evidence type="ECO:0000313" key="2">
    <source>
        <dbReference type="EMBL" id="SFP86208.1"/>
    </source>
</evidence>
<evidence type="ECO:0000256" key="1">
    <source>
        <dbReference type="SAM" id="MobiDB-lite"/>
    </source>
</evidence>
<dbReference type="Pfam" id="PF13730">
    <property type="entry name" value="HTH_36"/>
    <property type="match status" value="1"/>
</dbReference>
<dbReference type="OrthoDB" id="9803733at2"/>
<dbReference type="InterPro" id="IPR036388">
    <property type="entry name" value="WH-like_DNA-bd_sf"/>
</dbReference>
<feature type="compositionally biased region" description="Basic and acidic residues" evidence="1">
    <location>
        <begin position="132"/>
        <end position="141"/>
    </location>
</feature>
<protein>
    <submittedName>
        <fullName evidence="2">Helix-turn-helix domain-containing protein</fullName>
    </submittedName>
</protein>
<proteinExistence type="predicted"/>
<accession>A0A1I5TT99</accession>
<dbReference type="RefSeq" id="WP_074886831.1">
    <property type="nucleotide sequence ID" value="NZ_FOXO01000010.1"/>
</dbReference>
<reference evidence="3" key="1">
    <citation type="submission" date="2016-10" db="EMBL/GenBank/DDBJ databases">
        <authorList>
            <person name="Varghese N."/>
            <person name="Submissions S."/>
        </authorList>
    </citation>
    <scope>NUCLEOTIDE SEQUENCE [LARGE SCALE GENOMIC DNA]</scope>
    <source>
        <strain evidence="3">P18</strain>
    </source>
</reference>
<organism evidence="2 3">
    <name type="scientific">Butyrivibrio proteoclasticus</name>
    <dbReference type="NCBI Taxonomy" id="43305"/>
    <lineage>
        <taxon>Bacteria</taxon>
        <taxon>Bacillati</taxon>
        <taxon>Bacillota</taxon>
        <taxon>Clostridia</taxon>
        <taxon>Lachnospirales</taxon>
        <taxon>Lachnospiraceae</taxon>
        <taxon>Butyrivibrio</taxon>
    </lineage>
</organism>
<keyword evidence="3" id="KW-1185">Reference proteome</keyword>